<dbReference type="AlphaFoldDB" id="A0A7R9H494"/>
<sequence>MATKRPPPSAMRMEGVVWSIRRAFRSLMLEETYDFVSVSTSVRWNFNPELAVLAVLAVLAGSTHGGAVPVAAPLAVASFGSSYTAHSVNHALAQPVALPAVAKYAASPLIAAAPYATAPYVAAPYASAPYVAAAQYAAAPYVASPYATTPLRYSAAFPSHATYLAR</sequence>
<protein>
    <recommendedName>
        <fullName evidence="2">Cuticle protein 16.5</fullName>
    </recommendedName>
</protein>
<name>A0A7R9H494_TIMCR</name>
<organism evidence="1">
    <name type="scientific">Timema cristinae</name>
    <name type="common">Walking stick</name>
    <dbReference type="NCBI Taxonomy" id="61476"/>
    <lineage>
        <taxon>Eukaryota</taxon>
        <taxon>Metazoa</taxon>
        <taxon>Ecdysozoa</taxon>
        <taxon>Arthropoda</taxon>
        <taxon>Hexapoda</taxon>
        <taxon>Insecta</taxon>
        <taxon>Pterygota</taxon>
        <taxon>Neoptera</taxon>
        <taxon>Polyneoptera</taxon>
        <taxon>Phasmatodea</taxon>
        <taxon>Timematodea</taxon>
        <taxon>Timematoidea</taxon>
        <taxon>Timematidae</taxon>
        <taxon>Timema</taxon>
    </lineage>
</organism>
<reference evidence="1" key="1">
    <citation type="submission" date="2020-11" db="EMBL/GenBank/DDBJ databases">
        <authorList>
            <person name="Tran Van P."/>
        </authorList>
    </citation>
    <scope>NUCLEOTIDE SEQUENCE</scope>
</reference>
<evidence type="ECO:0000313" key="1">
    <source>
        <dbReference type="EMBL" id="CAD7408684.1"/>
    </source>
</evidence>
<gene>
    <name evidence="1" type="ORF">TCEB3V08_LOCUS9643</name>
</gene>
<proteinExistence type="predicted"/>
<evidence type="ECO:0008006" key="2">
    <source>
        <dbReference type="Google" id="ProtNLM"/>
    </source>
</evidence>
<dbReference type="EMBL" id="OC320713">
    <property type="protein sequence ID" value="CAD7408684.1"/>
    <property type="molecule type" value="Genomic_DNA"/>
</dbReference>
<accession>A0A7R9H494</accession>